<dbReference type="EMBL" id="ML976372">
    <property type="protein sequence ID" value="KAF1934789.1"/>
    <property type="molecule type" value="Genomic_DNA"/>
</dbReference>
<evidence type="ECO:0000313" key="2">
    <source>
        <dbReference type="Proteomes" id="UP000800038"/>
    </source>
</evidence>
<dbReference type="OrthoDB" id="10268011at2759"/>
<dbReference type="PANTHER" id="PTHR47803:SF1">
    <property type="entry name" value="TRNA-SPECIFIC ADENOSINE DEAMINASE 1"/>
    <property type="match status" value="1"/>
</dbReference>
<protein>
    <submittedName>
        <fullName evidence="1">Uncharacterized protein</fullName>
    </submittedName>
</protein>
<dbReference type="AlphaFoldDB" id="A0A6A5S4U5"/>
<organism evidence="1 2">
    <name type="scientific">Clathrospora elynae</name>
    <dbReference type="NCBI Taxonomy" id="706981"/>
    <lineage>
        <taxon>Eukaryota</taxon>
        <taxon>Fungi</taxon>
        <taxon>Dikarya</taxon>
        <taxon>Ascomycota</taxon>
        <taxon>Pezizomycotina</taxon>
        <taxon>Dothideomycetes</taxon>
        <taxon>Pleosporomycetidae</taxon>
        <taxon>Pleosporales</taxon>
        <taxon>Diademaceae</taxon>
        <taxon>Clathrospora</taxon>
    </lineage>
</organism>
<evidence type="ECO:0000313" key="1">
    <source>
        <dbReference type="EMBL" id="KAF1934789.1"/>
    </source>
</evidence>
<dbReference type="PANTHER" id="PTHR47803">
    <property type="entry name" value="TRNA-SPECIFIC ADENOSINE DEAMINASE 1"/>
    <property type="match status" value="1"/>
</dbReference>
<dbReference type="GO" id="GO:0043829">
    <property type="term" value="F:tRNA-specific adenosine-37 deaminase activity"/>
    <property type="evidence" value="ECO:0007669"/>
    <property type="project" value="TreeGrafter"/>
</dbReference>
<dbReference type="GO" id="GO:0002100">
    <property type="term" value="P:tRNA wobble adenosine to inosine editing"/>
    <property type="evidence" value="ECO:0007669"/>
    <property type="project" value="InterPro"/>
</dbReference>
<dbReference type="Proteomes" id="UP000800038">
    <property type="component" value="Unassembled WGS sequence"/>
</dbReference>
<reference evidence="1" key="1">
    <citation type="journal article" date="2020" name="Stud. Mycol.">
        <title>101 Dothideomycetes genomes: a test case for predicting lifestyles and emergence of pathogens.</title>
        <authorList>
            <person name="Haridas S."/>
            <person name="Albert R."/>
            <person name="Binder M."/>
            <person name="Bloem J."/>
            <person name="Labutti K."/>
            <person name="Salamov A."/>
            <person name="Andreopoulos B."/>
            <person name="Baker S."/>
            <person name="Barry K."/>
            <person name="Bills G."/>
            <person name="Bluhm B."/>
            <person name="Cannon C."/>
            <person name="Castanera R."/>
            <person name="Culley D."/>
            <person name="Daum C."/>
            <person name="Ezra D."/>
            <person name="Gonzalez J."/>
            <person name="Henrissat B."/>
            <person name="Kuo A."/>
            <person name="Liang C."/>
            <person name="Lipzen A."/>
            <person name="Lutzoni F."/>
            <person name="Magnuson J."/>
            <person name="Mondo S."/>
            <person name="Nolan M."/>
            <person name="Ohm R."/>
            <person name="Pangilinan J."/>
            <person name="Park H.-J."/>
            <person name="Ramirez L."/>
            <person name="Alfaro M."/>
            <person name="Sun H."/>
            <person name="Tritt A."/>
            <person name="Yoshinaga Y."/>
            <person name="Zwiers L.-H."/>
            <person name="Turgeon B."/>
            <person name="Goodwin S."/>
            <person name="Spatafora J."/>
            <person name="Crous P."/>
            <person name="Grigoriev I."/>
        </authorList>
    </citation>
    <scope>NUCLEOTIDE SEQUENCE</scope>
    <source>
        <strain evidence="1">CBS 161.51</strain>
    </source>
</reference>
<accession>A0A6A5S4U5</accession>
<proteinExistence type="predicted"/>
<dbReference type="InterPro" id="IPR042935">
    <property type="entry name" value="Tad1"/>
</dbReference>
<gene>
    <name evidence="1" type="ORF">EJ02DRAFT_362920</name>
</gene>
<name>A0A6A5S4U5_9PLEO</name>
<sequence>MTPHPDAVADCVLQTFEQLPDKRKPRPRIDGSREWVPLAGIVLSRGNRSLHPEGAVCLCS</sequence>
<keyword evidence="2" id="KW-1185">Reference proteome</keyword>